<keyword evidence="1" id="KW-1133">Transmembrane helix</keyword>
<name>A0A2R7Y932_9ARCH</name>
<keyword evidence="1" id="KW-0472">Membrane</keyword>
<protein>
    <recommendedName>
        <fullName evidence="4">Carboxypeptidase regulatory-like domain-containing protein</fullName>
    </recommendedName>
</protein>
<evidence type="ECO:0000313" key="2">
    <source>
        <dbReference type="EMBL" id="PUA33829.1"/>
    </source>
</evidence>
<sequence length="593" mass="65116">FGVGYYNSSGWSRIGGAWYARINVWPNNPETCQHVPFTPVFQYMPVTAQIRDFNGRPLPGAFFWMIDSVTGKTAGWSYAGKDGITDVVYLRKPEWTLLLRVHYLGRDAEGHPSWPFNAFGKWPVSYYSDADETEPGPGAFGELAKRVIVTSLTYTDKVGVTRVRPGAHWDITAKIFDLRVRHYYEAAKPIEVDVKFMREFLDKKGGTVYFNASAIIEVKRLNKGTYEEIAKWLGVEVGRKTFDLSAANIGTVAAELEVAVGDISVTVRSMPVRDIPGRVLSDADVKFEGIEWKLFEKMSDEQMKVVREKYKVASAEDAKTLKAVGAILVTRLPIPTNIRYSLEISWTSPDFGTKAKVSFIDTVPGLNAKREILLPVGVVTINVVDGKGRAIAGAEVSLGPVKAKTDAEGRAVFENVPLEIEGKGISYKITVVREGAKVFEETETFSVAKTSITVIGELFDLSVLVKGAAGQGLPFATVTLKRAGVVVGHFTTDEGGMVTIPKLVAADYELEASYKGYTGTVTVKKDDLVAGKRAEITLPPYIEIAGMPLTFATFAALIIGIILLVIVVVVIAFEYVRWRGRRVGIFPPPPPKK</sequence>
<dbReference type="GO" id="GO:0030246">
    <property type="term" value="F:carbohydrate binding"/>
    <property type="evidence" value="ECO:0007669"/>
    <property type="project" value="InterPro"/>
</dbReference>
<dbReference type="Pfam" id="PF13620">
    <property type="entry name" value="CarboxypepD_reg"/>
    <property type="match status" value="1"/>
</dbReference>
<comment type="caution">
    <text evidence="2">The sequence shown here is derived from an EMBL/GenBank/DDBJ whole genome shotgun (WGS) entry which is preliminary data.</text>
</comment>
<evidence type="ECO:0000313" key="3">
    <source>
        <dbReference type="Proteomes" id="UP000244066"/>
    </source>
</evidence>
<dbReference type="InterPro" id="IPR013784">
    <property type="entry name" value="Carb-bd-like_fold"/>
</dbReference>
<dbReference type="AlphaFoldDB" id="A0A2R7Y932"/>
<keyword evidence="1" id="KW-0812">Transmembrane</keyword>
<proteinExistence type="predicted"/>
<organism evidence="2 3">
    <name type="scientific">Candidatus Terraquivivens tikiterensis</name>
    <dbReference type="NCBI Taxonomy" id="1980982"/>
    <lineage>
        <taxon>Archaea</taxon>
        <taxon>Nitrososphaerota</taxon>
        <taxon>Candidatus Wolframiiraptoraceae</taxon>
        <taxon>Candidatus Terraquivivens</taxon>
    </lineage>
</organism>
<gene>
    <name evidence="2" type="ORF">B9J98_02525</name>
</gene>
<reference evidence="2 3" key="1">
    <citation type="submission" date="2017-04" db="EMBL/GenBank/DDBJ databases">
        <title>Draft Aigarchaeota genome from a New Zealand hot spring.</title>
        <authorList>
            <person name="Reysenbach A.-L."/>
            <person name="Donaho J.A."/>
            <person name="Gerhart J."/>
            <person name="Kelley J.F."/>
            <person name="Kouba K."/>
            <person name="Podar M."/>
            <person name="Stott M."/>
        </authorList>
    </citation>
    <scope>NUCLEOTIDE SEQUENCE [LARGE SCALE GENOMIC DNA]</scope>
    <source>
        <strain evidence="2">NZ13_MG1</strain>
    </source>
</reference>
<feature type="non-terminal residue" evidence="2">
    <location>
        <position position="1"/>
    </location>
</feature>
<dbReference type="SUPFAM" id="SSF49452">
    <property type="entry name" value="Starch-binding domain-like"/>
    <property type="match status" value="1"/>
</dbReference>
<evidence type="ECO:0008006" key="4">
    <source>
        <dbReference type="Google" id="ProtNLM"/>
    </source>
</evidence>
<feature type="transmembrane region" description="Helical" evidence="1">
    <location>
        <begin position="549"/>
        <end position="573"/>
    </location>
</feature>
<dbReference type="EMBL" id="NDWU01000004">
    <property type="protein sequence ID" value="PUA33829.1"/>
    <property type="molecule type" value="Genomic_DNA"/>
</dbReference>
<evidence type="ECO:0000256" key="1">
    <source>
        <dbReference type="SAM" id="Phobius"/>
    </source>
</evidence>
<dbReference type="Proteomes" id="UP000244066">
    <property type="component" value="Unassembled WGS sequence"/>
</dbReference>
<accession>A0A2R7Y932</accession>